<feature type="compositionally biased region" description="Basic and acidic residues" evidence="8">
    <location>
        <begin position="536"/>
        <end position="548"/>
    </location>
</feature>
<dbReference type="PANTHER" id="PTHR11923:SF93">
    <property type="entry name" value="GH07959P-RELATED"/>
    <property type="match status" value="1"/>
</dbReference>
<evidence type="ECO:0000256" key="5">
    <source>
        <dbReference type="ARBA" id="ARBA00022989"/>
    </source>
</evidence>
<dbReference type="EnsemblMetazoa" id="GAUT027837-RA">
    <property type="protein sequence ID" value="GAUT027837-PA"/>
    <property type="gene ID" value="GAUT027837"/>
</dbReference>
<name>A0A1A9V6W1_GLOAU</name>
<dbReference type="VEuPathDB" id="VectorBase:GAUT027837"/>
<keyword evidence="7" id="KW-0325">Glycoprotein</keyword>
<dbReference type="Pfam" id="PF01130">
    <property type="entry name" value="CD36"/>
    <property type="match status" value="1"/>
</dbReference>
<comment type="subcellular location">
    <subcellularLocation>
        <location evidence="1">Cell membrane</location>
    </subcellularLocation>
</comment>
<evidence type="ECO:0000313" key="11">
    <source>
        <dbReference type="Proteomes" id="UP000078200"/>
    </source>
</evidence>
<dbReference type="InterPro" id="IPR002159">
    <property type="entry name" value="CD36_fam"/>
</dbReference>
<comment type="similarity">
    <text evidence="2">Belongs to the CD36 family.</text>
</comment>
<dbReference type="GO" id="GO:0005737">
    <property type="term" value="C:cytoplasm"/>
    <property type="evidence" value="ECO:0007669"/>
    <property type="project" value="TreeGrafter"/>
</dbReference>
<feature type="region of interest" description="Disordered" evidence="8">
    <location>
        <begin position="509"/>
        <end position="548"/>
    </location>
</feature>
<protein>
    <recommendedName>
        <fullName evidence="12">Scavenger receptor class B</fullName>
    </recommendedName>
</protein>
<evidence type="ECO:0008006" key="12">
    <source>
        <dbReference type="Google" id="ProtNLM"/>
    </source>
</evidence>
<evidence type="ECO:0000256" key="6">
    <source>
        <dbReference type="ARBA" id="ARBA00023136"/>
    </source>
</evidence>
<reference evidence="10" key="1">
    <citation type="submission" date="2020-05" db="UniProtKB">
        <authorList>
            <consortium name="EnsemblMetazoa"/>
        </authorList>
    </citation>
    <scope>IDENTIFICATION</scope>
    <source>
        <strain evidence="10">TTRI</strain>
    </source>
</reference>
<dbReference type="PANTHER" id="PTHR11923">
    <property type="entry name" value="SCAVENGER RECEPTOR CLASS B TYPE-1 SR-B1"/>
    <property type="match status" value="1"/>
</dbReference>
<evidence type="ECO:0000256" key="3">
    <source>
        <dbReference type="ARBA" id="ARBA00022475"/>
    </source>
</evidence>
<dbReference type="GO" id="GO:0005044">
    <property type="term" value="F:scavenger receptor activity"/>
    <property type="evidence" value="ECO:0007669"/>
    <property type="project" value="TreeGrafter"/>
</dbReference>
<organism evidence="10 11">
    <name type="scientific">Glossina austeni</name>
    <name type="common">Savannah tsetse fly</name>
    <dbReference type="NCBI Taxonomy" id="7395"/>
    <lineage>
        <taxon>Eukaryota</taxon>
        <taxon>Metazoa</taxon>
        <taxon>Ecdysozoa</taxon>
        <taxon>Arthropoda</taxon>
        <taxon>Hexapoda</taxon>
        <taxon>Insecta</taxon>
        <taxon>Pterygota</taxon>
        <taxon>Neoptera</taxon>
        <taxon>Endopterygota</taxon>
        <taxon>Diptera</taxon>
        <taxon>Brachycera</taxon>
        <taxon>Muscomorpha</taxon>
        <taxon>Hippoboscoidea</taxon>
        <taxon>Glossinidae</taxon>
        <taxon>Glossina</taxon>
    </lineage>
</organism>
<proteinExistence type="inferred from homology"/>
<evidence type="ECO:0000313" key="10">
    <source>
        <dbReference type="EnsemblMetazoa" id="GAUT027837-PA"/>
    </source>
</evidence>
<dbReference type="STRING" id="7395.A0A1A9V6W1"/>
<evidence type="ECO:0000256" key="8">
    <source>
        <dbReference type="SAM" id="MobiDB-lite"/>
    </source>
</evidence>
<evidence type="ECO:0000256" key="2">
    <source>
        <dbReference type="ARBA" id="ARBA00010532"/>
    </source>
</evidence>
<dbReference type="GO" id="GO:0005886">
    <property type="term" value="C:plasma membrane"/>
    <property type="evidence" value="ECO:0007669"/>
    <property type="project" value="UniProtKB-SubCell"/>
</dbReference>
<feature type="transmembrane region" description="Helical" evidence="9">
    <location>
        <begin position="450"/>
        <end position="473"/>
    </location>
</feature>
<dbReference type="PRINTS" id="PR01609">
    <property type="entry name" value="CD36FAMILY"/>
</dbReference>
<evidence type="ECO:0000256" key="1">
    <source>
        <dbReference type="ARBA" id="ARBA00004236"/>
    </source>
</evidence>
<evidence type="ECO:0000256" key="9">
    <source>
        <dbReference type="SAM" id="Phobius"/>
    </source>
</evidence>
<evidence type="ECO:0000256" key="7">
    <source>
        <dbReference type="ARBA" id="ARBA00023180"/>
    </source>
</evidence>
<accession>A0A1A9V6W1</accession>
<dbReference type="AlphaFoldDB" id="A0A1A9V6W1"/>
<evidence type="ECO:0000256" key="4">
    <source>
        <dbReference type="ARBA" id="ARBA00022692"/>
    </source>
</evidence>
<keyword evidence="11" id="KW-1185">Reference proteome</keyword>
<keyword evidence="6 9" id="KW-0472">Membrane</keyword>
<sequence length="548" mass="62823">MPQKSTNMKIWTKSRKRTLVSALGFLLSIFAILCAMFWERIFDSIMAKEMVLRPNSQVFQKWKNPPLSLNLDIYLFNWTNPADFRNLSTKPILEQCGPYRFVEKPDKVDIRWHPENSSLTYRRKSFFYFDVNGSNGSLSDEIITVNPVALSAAGKGKQWDPVRRKMVDVGLNLYQQKMSVKRTVDELLFTGYSDDMLDMARAMPLFGKDVEVPFDRFGWFYTRNGSADLTGVFNVYTGQQDIKKLGQMFSWNYKRHLGFFESYCGFANGSAGEFQPPNLTPKSIVKLFTPDMCRTIPLDYKETEIVEGIKGYKYAGGQRSIDNGSLYPENKCFCGGNCVPSGVMNISSCRFGSPVFMSYPHFYQADDFYLNQVEGLQPQADKHEFYMVLEPKTGISLEVAARFQVNMLVEPIRGISLYENIPRVFFPMIWFEQKVRITPDLAKNLKTLPYVLLGGQIIAGFLFLIGLILLCWYPIKYVWSTHKIQEIKVYPAENGKAINSKQSELKILETEKKTPDSSPLLEKNSELKRAITPKSPKRDTDATDVNHK</sequence>
<keyword evidence="3" id="KW-1003">Cell membrane</keyword>
<dbReference type="Proteomes" id="UP000078200">
    <property type="component" value="Unassembled WGS sequence"/>
</dbReference>
<keyword evidence="4 9" id="KW-0812">Transmembrane</keyword>
<keyword evidence="5 9" id="KW-1133">Transmembrane helix</keyword>